<dbReference type="Pfam" id="PF01266">
    <property type="entry name" value="DAO"/>
    <property type="match status" value="1"/>
</dbReference>
<organism evidence="10 11">
    <name type="scientific">Adhaeribacter rhizoryzae</name>
    <dbReference type="NCBI Taxonomy" id="2607907"/>
    <lineage>
        <taxon>Bacteria</taxon>
        <taxon>Pseudomonadati</taxon>
        <taxon>Bacteroidota</taxon>
        <taxon>Cytophagia</taxon>
        <taxon>Cytophagales</taxon>
        <taxon>Hymenobacteraceae</taxon>
        <taxon>Adhaeribacter</taxon>
    </lineage>
</organism>
<dbReference type="EC" id="1.4.3.3" evidence="6"/>
<dbReference type="RefSeq" id="WP_150092130.1">
    <property type="nucleotide sequence ID" value="NZ_VWSF01000025.1"/>
</dbReference>
<dbReference type="PANTHER" id="PTHR11530:SF11">
    <property type="entry name" value="D-ASPARTATE OXIDASE"/>
    <property type="match status" value="1"/>
</dbReference>
<dbReference type="GO" id="GO:0019478">
    <property type="term" value="P:D-amino acid catabolic process"/>
    <property type="evidence" value="ECO:0007669"/>
    <property type="project" value="TreeGrafter"/>
</dbReference>
<evidence type="ECO:0000256" key="8">
    <source>
        <dbReference type="ARBA" id="ARBA00049547"/>
    </source>
</evidence>
<evidence type="ECO:0000313" key="10">
    <source>
        <dbReference type="EMBL" id="KAA5540822.1"/>
    </source>
</evidence>
<dbReference type="Gene3D" id="3.40.50.720">
    <property type="entry name" value="NAD(P)-binding Rossmann-like Domain"/>
    <property type="match status" value="2"/>
</dbReference>
<dbReference type="GO" id="GO:0003884">
    <property type="term" value="F:D-amino-acid oxidase activity"/>
    <property type="evidence" value="ECO:0007669"/>
    <property type="project" value="UniProtKB-EC"/>
</dbReference>
<evidence type="ECO:0000256" key="7">
    <source>
        <dbReference type="ARBA" id="ARBA00039751"/>
    </source>
</evidence>
<evidence type="ECO:0000256" key="4">
    <source>
        <dbReference type="ARBA" id="ARBA00022827"/>
    </source>
</evidence>
<dbReference type="SUPFAM" id="SSF51905">
    <property type="entry name" value="FAD/NAD(P)-binding domain"/>
    <property type="match status" value="1"/>
</dbReference>
<comment type="similarity">
    <text evidence="2">Belongs to the DAMOX/DASOX family.</text>
</comment>
<evidence type="ECO:0000256" key="5">
    <source>
        <dbReference type="ARBA" id="ARBA00023002"/>
    </source>
</evidence>
<dbReference type="GO" id="GO:0005737">
    <property type="term" value="C:cytoplasm"/>
    <property type="evidence" value="ECO:0007669"/>
    <property type="project" value="TreeGrafter"/>
</dbReference>
<protein>
    <recommendedName>
        <fullName evidence="7">D-amino-acid oxidase</fullName>
        <ecNumber evidence="6">1.4.3.3</ecNumber>
    </recommendedName>
</protein>
<gene>
    <name evidence="10" type="ORF">F0145_22205</name>
</gene>
<dbReference type="InterPro" id="IPR036188">
    <property type="entry name" value="FAD/NAD-bd_sf"/>
</dbReference>
<dbReference type="InterPro" id="IPR023209">
    <property type="entry name" value="DAO"/>
</dbReference>
<dbReference type="InterPro" id="IPR006076">
    <property type="entry name" value="FAD-dep_OxRdtase"/>
</dbReference>
<keyword evidence="5" id="KW-0560">Oxidoreductase</keyword>
<evidence type="ECO:0000256" key="3">
    <source>
        <dbReference type="ARBA" id="ARBA00022630"/>
    </source>
</evidence>
<keyword evidence="4" id="KW-0274">FAD</keyword>
<name>A0A5M6D3E9_9BACT</name>
<feature type="domain" description="FAD dependent oxidoreductase" evidence="9">
    <location>
        <begin position="113"/>
        <end position="370"/>
    </location>
</feature>
<evidence type="ECO:0000259" key="9">
    <source>
        <dbReference type="Pfam" id="PF01266"/>
    </source>
</evidence>
<comment type="catalytic activity">
    <reaction evidence="8">
        <text>a D-alpha-amino acid + O2 + H2O = a 2-oxocarboxylate + H2O2 + NH4(+)</text>
        <dbReference type="Rhea" id="RHEA:21816"/>
        <dbReference type="ChEBI" id="CHEBI:15377"/>
        <dbReference type="ChEBI" id="CHEBI:15379"/>
        <dbReference type="ChEBI" id="CHEBI:16240"/>
        <dbReference type="ChEBI" id="CHEBI:28938"/>
        <dbReference type="ChEBI" id="CHEBI:35179"/>
        <dbReference type="ChEBI" id="CHEBI:59871"/>
        <dbReference type="EC" id="1.4.3.3"/>
    </reaction>
    <physiologicalReaction direction="left-to-right" evidence="8">
        <dbReference type="Rhea" id="RHEA:21817"/>
    </physiologicalReaction>
</comment>
<keyword evidence="3" id="KW-0285">Flavoprotein</keyword>
<dbReference type="PROSITE" id="PS51257">
    <property type="entry name" value="PROKAR_LIPOPROTEIN"/>
    <property type="match status" value="1"/>
</dbReference>
<comment type="cofactor">
    <cofactor evidence="1">
        <name>FAD</name>
        <dbReference type="ChEBI" id="CHEBI:57692"/>
    </cofactor>
</comment>
<reference evidence="10 11" key="1">
    <citation type="submission" date="2019-09" db="EMBL/GenBank/DDBJ databases">
        <title>Genome sequence and assembly of Adhaeribacter sp.</title>
        <authorList>
            <person name="Chhetri G."/>
        </authorList>
    </citation>
    <scope>NUCLEOTIDE SEQUENCE [LARGE SCALE GENOMIC DNA]</scope>
    <source>
        <strain evidence="10 11">DK36</strain>
    </source>
</reference>
<dbReference type="EMBL" id="VWSF01000025">
    <property type="protein sequence ID" value="KAA5540822.1"/>
    <property type="molecule type" value="Genomic_DNA"/>
</dbReference>
<keyword evidence="11" id="KW-1185">Reference proteome</keyword>
<dbReference type="Gene3D" id="3.30.9.10">
    <property type="entry name" value="D-Amino Acid Oxidase, subunit A, domain 2"/>
    <property type="match status" value="1"/>
</dbReference>
<evidence type="ECO:0000256" key="1">
    <source>
        <dbReference type="ARBA" id="ARBA00001974"/>
    </source>
</evidence>
<proteinExistence type="inferred from homology"/>
<dbReference type="AlphaFoldDB" id="A0A5M6D3E9"/>
<dbReference type="GO" id="GO:0071949">
    <property type="term" value="F:FAD binding"/>
    <property type="evidence" value="ECO:0007669"/>
    <property type="project" value="InterPro"/>
</dbReference>
<evidence type="ECO:0000256" key="2">
    <source>
        <dbReference type="ARBA" id="ARBA00006730"/>
    </source>
</evidence>
<accession>A0A5M6D3E9</accession>
<evidence type="ECO:0000313" key="11">
    <source>
        <dbReference type="Proteomes" id="UP000323426"/>
    </source>
</evidence>
<sequence>MDRRSFLHKSGAMGLALAMGASSCSTGNSIYRKNNNIAGSRHLPRINISPDRIIKETVGLRPYRLSGPRLEVQQLGQKTIVHNYGHGGSGFSLSWGMGQIAATKAATTGEQNIAIMGCGIMGLTTARQLQEMGKSVTIYAKELWPKITSSMATGTWSPAHLICEPDRITPEFKATWEQACSFSFRAYQNLLGLGDMVTWMDHYIIGGSRVPKEAPLLHLAGQLPARVELSKKQHPFRADYVVNQPNMVFNIPLYLQKLTNDFLRFGGKIQIKEFRTLEDVDELPEKCVVNCTGLGAKELFNDEELMPISGQLSFLIPQPEINYRLSTPHGYIIPRKDGLVLGGNAIRNNWNTTPDPKQTELMIAAVNEVVSHMRS</sequence>
<dbReference type="Proteomes" id="UP000323426">
    <property type="component" value="Unassembled WGS sequence"/>
</dbReference>
<evidence type="ECO:0000256" key="6">
    <source>
        <dbReference type="ARBA" id="ARBA00039101"/>
    </source>
</evidence>
<comment type="caution">
    <text evidence="10">The sequence shown here is derived from an EMBL/GenBank/DDBJ whole genome shotgun (WGS) entry which is preliminary data.</text>
</comment>
<dbReference type="PANTHER" id="PTHR11530">
    <property type="entry name" value="D-AMINO ACID OXIDASE"/>
    <property type="match status" value="1"/>
</dbReference>